<name>A0A2U8WEP0_9HYPH</name>
<reference evidence="2" key="1">
    <citation type="submission" date="2018-05" db="EMBL/GenBank/DDBJ databases">
        <title>Complete Genome Sequence of Methylobacterium sp. 17SD2-17.</title>
        <authorList>
            <person name="Srinivasan S."/>
        </authorList>
    </citation>
    <scope>NUCLEOTIDE SEQUENCE [LARGE SCALE GENOMIC DNA]</scope>
    <source>
        <strain evidence="2">17SD2-17</strain>
    </source>
</reference>
<keyword evidence="2" id="KW-1185">Reference proteome</keyword>
<dbReference type="AlphaFoldDB" id="A0A2U8WEP0"/>
<dbReference type="KEGG" id="mets:DK389_28915"/>
<accession>A0A2U8WEP0</accession>
<gene>
    <name evidence="1" type="ORF">DK389_28915</name>
</gene>
<evidence type="ECO:0000313" key="2">
    <source>
        <dbReference type="Proteomes" id="UP000245926"/>
    </source>
</evidence>
<dbReference type="Proteomes" id="UP000245926">
    <property type="component" value="Chromosome"/>
</dbReference>
<sequence>MPFKDIGTTKRKAMPRQRILRIWEAEAIGVPADCPNTTQAVCDVDADAAALADAARLVAQVRRFISDEGHAEPRAPRLRIVANPTPRPGIFARTMAALGRPAASEDCDARRSA</sequence>
<protein>
    <submittedName>
        <fullName evidence="1">Uncharacterized protein</fullName>
    </submittedName>
</protein>
<dbReference type="RefSeq" id="WP_109894955.1">
    <property type="nucleotide sequence ID" value="NZ_CP029550.1"/>
</dbReference>
<dbReference type="EMBL" id="CP029550">
    <property type="protein sequence ID" value="AWN43806.1"/>
    <property type="molecule type" value="Genomic_DNA"/>
</dbReference>
<evidence type="ECO:0000313" key="1">
    <source>
        <dbReference type="EMBL" id="AWN43806.1"/>
    </source>
</evidence>
<proteinExistence type="predicted"/>
<organism evidence="1 2">
    <name type="scientific">Methylobacterium durans</name>
    <dbReference type="NCBI Taxonomy" id="2202825"/>
    <lineage>
        <taxon>Bacteria</taxon>
        <taxon>Pseudomonadati</taxon>
        <taxon>Pseudomonadota</taxon>
        <taxon>Alphaproteobacteria</taxon>
        <taxon>Hyphomicrobiales</taxon>
        <taxon>Methylobacteriaceae</taxon>
        <taxon>Methylobacterium</taxon>
    </lineage>
</organism>